<dbReference type="RefSeq" id="WP_267623538.1">
    <property type="nucleotide sequence ID" value="NZ_JAODIW010000008.1"/>
</dbReference>
<feature type="transmembrane region" description="Helical" evidence="7">
    <location>
        <begin position="270"/>
        <end position="289"/>
    </location>
</feature>
<dbReference type="Proteomes" id="UP001595921">
    <property type="component" value="Unassembled WGS sequence"/>
</dbReference>
<comment type="caution">
    <text evidence="8">The sequence shown here is derived from an EMBL/GenBank/DDBJ whole genome shotgun (WGS) entry which is preliminary data.</text>
</comment>
<dbReference type="PANTHER" id="PTHR39087:SF2">
    <property type="entry name" value="UPF0104 MEMBRANE PROTEIN MJ1595"/>
    <property type="match status" value="1"/>
</dbReference>
<dbReference type="AlphaFoldDB" id="A0ABD5PD86"/>
<dbReference type="PANTHER" id="PTHR39087">
    <property type="entry name" value="UPF0104 MEMBRANE PROTEIN MJ1595"/>
    <property type="match status" value="1"/>
</dbReference>
<keyword evidence="6 7" id="KW-0472">Membrane</keyword>
<evidence type="ECO:0000313" key="9">
    <source>
        <dbReference type="Proteomes" id="UP001595921"/>
    </source>
</evidence>
<evidence type="ECO:0000256" key="2">
    <source>
        <dbReference type="ARBA" id="ARBA00011061"/>
    </source>
</evidence>
<evidence type="ECO:0000256" key="5">
    <source>
        <dbReference type="ARBA" id="ARBA00022989"/>
    </source>
</evidence>
<organism evidence="8 9">
    <name type="scientific">Halobium salinum</name>
    <dbReference type="NCBI Taxonomy" id="1364940"/>
    <lineage>
        <taxon>Archaea</taxon>
        <taxon>Methanobacteriati</taxon>
        <taxon>Methanobacteriota</taxon>
        <taxon>Stenosarchaea group</taxon>
        <taxon>Halobacteria</taxon>
        <taxon>Halobacteriales</taxon>
        <taxon>Haloferacaceae</taxon>
        <taxon>Halobium</taxon>
    </lineage>
</organism>
<evidence type="ECO:0000256" key="7">
    <source>
        <dbReference type="SAM" id="Phobius"/>
    </source>
</evidence>
<feature type="transmembrane region" description="Helical" evidence="7">
    <location>
        <begin position="163"/>
        <end position="185"/>
    </location>
</feature>
<proteinExistence type="inferred from homology"/>
<dbReference type="Pfam" id="PF03706">
    <property type="entry name" value="LPG_synthase_TM"/>
    <property type="match status" value="1"/>
</dbReference>
<accession>A0ABD5PD86</accession>
<evidence type="ECO:0000256" key="3">
    <source>
        <dbReference type="ARBA" id="ARBA00022475"/>
    </source>
</evidence>
<sequence>MPSRLRRFGRVVVGFALALLVVGGLLQTVGVRGVVSTLAGADPVPVALGGVVSVVAVLCWSEALRRVLSFTVPASEDGVGPVTGVRFRAAYLAGDFTKQVMPMGHVSGPAILSYWVSDAFDLEYERTLAAVTVSDLLNLLASLAIAAVGVCAVAVAGGRGLDVFVASLAVAGGGVAGLLALVTVYRPTLTRAVRRLATAGHALARRTTGHAPRRLNPDAVEAGLRDYYATLDVVGEARNRRAVGVAGGVALLGWCCYAAPLYAAALALDASVSLPLALLLVPLAGLATWVPLPGGLGGVEVALTSGLVAIGGLPVDLAAAVALLYRLCSYWFVVAVDGVAAATLLGR</sequence>
<evidence type="ECO:0000256" key="4">
    <source>
        <dbReference type="ARBA" id="ARBA00022692"/>
    </source>
</evidence>
<reference evidence="8 9" key="1">
    <citation type="journal article" date="2019" name="Int. J. Syst. Evol. Microbiol.">
        <title>The Global Catalogue of Microorganisms (GCM) 10K type strain sequencing project: providing services to taxonomists for standard genome sequencing and annotation.</title>
        <authorList>
            <consortium name="The Broad Institute Genomics Platform"/>
            <consortium name="The Broad Institute Genome Sequencing Center for Infectious Disease"/>
            <person name="Wu L."/>
            <person name="Ma J."/>
        </authorList>
    </citation>
    <scope>NUCLEOTIDE SEQUENCE [LARGE SCALE GENOMIC DNA]</scope>
    <source>
        <strain evidence="8 9">CGMCC 1.12553</strain>
    </source>
</reference>
<feature type="transmembrane region" description="Helical" evidence="7">
    <location>
        <begin position="43"/>
        <end position="60"/>
    </location>
</feature>
<keyword evidence="4 7" id="KW-0812">Transmembrane</keyword>
<dbReference type="GO" id="GO:0005886">
    <property type="term" value="C:plasma membrane"/>
    <property type="evidence" value="ECO:0007669"/>
    <property type="project" value="UniProtKB-SubCell"/>
</dbReference>
<feature type="transmembrane region" description="Helical" evidence="7">
    <location>
        <begin position="242"/>
        <end position="264"/>
    </location>
</feature>
<dbReference type="InterPro" id="IPR022791">
    <property type="entry name" value="L-PG_synthase/AglD"/>
</dbReference>
<feature type="transmembrane region" description="Helical" evidence="7">
    <location>
        <begin position="136"/>
        <end position="157"/>
    </location>
</feature>
<keyword evidence="5 7" id="KW-1133">Transmembrane helix</keyword>
<comment type="similarity">
    <text evidence="2">Belongs to the UPF0104 family.</text>
</comment>
<evidence type="ECO:0000256" key="1">
    <source>
        <dbReference type="ARBA" id="ARBA00004651"/>
    </source>
</evidence>
<comment type="subcellular location">
    <subcellularLocation>
        <location evidence="1">Cell membrane</location>
        <topology evidence="1">Multi-pass membrane protein</topology>
    </subcellularLocation>
</comment>
<dbReference type="NCBIfam" id="TIGR00374">
    <property type="entry name" value="flippase-like domain"/>
    <property type="match status" value="1"/>
</dbReference>
<dbReference type="EMBL" id="JBHSDS010000006">
    <property type="protein sequence ID" value="MFC4358668.1"/>
    <property type="molecule type" value="Genomic_DNA"/>
</dbReference>
<feature type="transmembrane region" description="Helical" evidence="7">
    <location>
        <begin position="329"/>
        <end position="346"/>
    </location>
</feature>
<keyword evidence="9" id="KW-1185">Reference proteome</keyword>
<keyword evidence="3" id="KW-1003">Cell membrane</keyword>
<evidence type="ECO:0000256" key="6">
    <source>
        <dbReference type="ARBA" id="ARBA00023136"/>
    </source>
</evidence>
<feature type="transmembrane region" description="Helical" evidence="7">
    <location>
        <begin position="301"/>
        <end position="323"/>
    </location>
</feature>
<gene>
    <name evidence="8" type="ORF">ACFO0N_12025</name>
</gene>
<evidence type="ECO:0000313" key="8">
    <source>
        <dbReference type="EMBL" id="MFC4358668.1"/>
    </source>
</evidence>
<name>A0ABD5PD86_9EURY</name>
<protein>
    <submittedName>
        <fullName evidence="8">Lysylphosphatidylglycerol synthase transmembrane domain-containing protein</fullName>
    </submittedName>
</protein>